<dbReference type="Proteomes" id="UP000746690">
    <property type="component" value="Unassembled WGS sequence"/>
</dbReference>
<accession>A0ABX1S1D6</accession>
<name>A0ABX1S1D6_9FLAO</name>
<feature type="domain" description="Methylamine utilisation protein MauE" evidence="6">
    <location>
        <begin position="11"/>
        <end position="137"/>
    </location>
</feature>
<dbReference type="Pfam" id="PF07291">
    <property type="entry name" value="MauE"/>
    <property type="match status" value="1"/>
</dbReference>
<keyword evidence="8" id="KW-1185">Reference proteome</keyword>
<evidence type="ECO:0000256" key="5">
    <source>
        <dbReference type="SAM" id="Phobius"/>
    </source>
</evidence>
<dbReference type="InterPro" id="IPR009908">
    <property type="entry name" value="Methylamine_util_MauE"/>
</dbReference>
<evidence type="ECO:0000259" key="6">
    <source>
        <dbReference type="Pfam" id="PF07291"/>
    </source>
</evidence>
<evidence type="ECO:0000313" key="8">
    <source>
        <dbReference type="Proteomes" id="UP000746690"/>
    </source>
</evidence>
<evidence type="ECO:0000256" key="1">
    <source>
        <dbReference type="ARBA" id="ARBA00004141"/>
    </source>
</evidence>
<feature type="transmembrane region" description="Helical" evidence="5">
    <location>
        <begin position="80"/>
        <end position="102"/>
    </location>
</feature>
<comment type="subcellular location">
    <subcellularLocation>
        <location evidence="1">Membrane</location>
        <topology evidence="1">Multi-pass membrane protein</topology>
    </subcellularLocation>
</comment>
<feature type="transmembrane region" description="Helical" evidence="5">
    <location>
        <begin position="122"/>
        <end position="141"/>
    </location>
</feature>
<evidence type="ECO:0000256" key="4">
    <source>
        <dbReference type="ARBA" id="ARBA00023136"/>
    </source>
</evidence>
<protein>
    <recommendedName>
        <fullName evidence="6">Methylamine utilisation protein MauE domain-containing protein</fullName>
    </recommendedName>
</protein>
<sequence>MVMKINSKYKNILLEFICFLYILLFVYAAMSKLLVFDEFKIQIGQSAMLTPFTSIVAWAIPSLEILIALLLIIPRFKLLGLFAAFNLMVMFTAYIFIILNFSNDVPCSCGGVIEKLGWTEHLIFNIAFVILAFIGILIINGQKNSYVTTPKYALS</sequence>
<organism evidence="7 8">
    <name type="scientific">Flavivirga algicola</name>
    <dbReference type="NCBI Taxonomy" id="2729136"/>
    <lineage>
        <taxon>Bacteria</taxon>
        <taxon>Pseudomonadati</taxon>
        <taxon>Bacteroidota</taxon>
        <taxon>Flavobacteriia</taxon>
        <taxon>Flavobacteriales</taxon>
        <taxon>Flavobacteriaceae</taxon>
        <taxon>Flavivirga</taxon>
    </lineage>
</organism>
<evidence type="ECO:0000256" key="2">
    <source>
        <dbReference type="ARBA" id="ARBA00022692"/>
    </source>
</evidence>
<reference evidence="7 8" key="1">
    <citation type="submission" date="2020-04" db="EMBL/GenBank/DDBJ databases">
        <title>A Flavivirga sp. nov.</title>
        <authorList>
            <person name="Sun X."/>
        </authorList>
    </citation>
    <scope>NUCLEOTIDE SEQUENCE [LARGE SCALE GENOMIC DNA]</scope>
    <source>
        <strain evidence="7 8">Y03</strain>
    </source>
</reference>
<evidence type="ECO:0000256" key="3">
    <source>
        <dbReference type="ARBA" id="ARBA00022989"/>
    </source>
</evidence>
<comment type="caution">
    <text evidence="7">The sequence shown here is derived from an EMBL/GenBank/DDBJ whole genome shotgun (WGS) entry which is preliminary data.</text>
</comment>
<keyword evidence="4 5" id="KW-0472">Membrane</keyword>
<feature type="transmembrane region" description="Helical" evidence="5">
    <location>
        <begin position="55"/>
        <end position="73"/>
    </location>
</feature>
<keyword evidence="2 5" id="KW-0812">Transmembrane</keyword>
<gene>
    <name evidence="7" type="ORF">HHX25_19495</name>
</gene>
<evidence type="ECO:0000313" key="7">
    <source>
        <dbReference type="EMBL" id="NMH89701.1"/>
    </source>
</evidence>
<proteinExistence type="predicted"/>
<dbReference type="EMBL" id="JABBHF010000015">
    <property type="protein sequence ID" value="NMH89701.1"/>
    <property type="molecule type" value="Genomic_DNA"/>
</dbReference>
<keyword evidence="3 5" id="KW-1133">Transmembrane helix</keyword>
<feature type="transmembrane region" description="Helical" evidence="5">
    <location>
        <begin position="12"/>
        <end position="35"/>
    </location>
</feature>